<reference evidence="1 2" key="1">
    <citation type="submission" date="2018-06" db="EMBL/GenBank/DDBJ databases">
        <authorList>
            <consortium name="Pathogen Informatics"/>
            <person name="Doyle S."/>
        </authorList>
    </citation>
    <scope>NUCLEOTIDE SEQUENCE [LARGE SCALE GENOMIC DNA]</scope>
    <source>
        <strain evidence="1 2">NCTC10060</strain>
    </source>
</reference>
<evidence type="ECO:0000313" key="1">
    <source>
        <dbReference type="EMBL" id="SUG55780.1"/>
    </source>
</evidence>
<protein>
    <submittedName>
        <fullName evidence="1">Uncharacterized protein</fullName>
    </submittedName>
</protein>
<dbReference type="AlphaFoldDB" id="A0A379U072"/>
<dbReference type="EMBL" id="UGXH01000003">
    <property type="protein sequence ID" value="SUG55780.1"/>
    <property type="molecule type" value="Genomic_DNA"/>
</dbReference>
<sequence length="40" mass="4453">MSSVLMSMVSLSQIFCVHIQLIYHSIFTSSSLIITIIPPD</sequence>
<gene>
    <name evidence="1" type="ORF">NCTC10060_02927</name>
</gene>
<name>A0A379U072_SALDZ</name>
<evidence type="ECO:0000313" key="2">
    <source>
        <dbReference type="Proteomes" id="UP000254633"/>
    </source>
</evidence>
<accession>A0A379U072</accession>
<organism evidence="1 2">
    <name type="scientific">Salmonella diarizonae</name>
    <dbReference type="NCBI Taxonomy" id="59204"/>
    <lineage>
        <taxon>Bacteria</taxon>
        <taxon>Pseudomonadati</taxon>
        <taxon>Pseudomonadota</taxon>
        <taxon>Gammaproteobacteria</taxon>
        <taxon>Enterobacterales</taxon>
        <taxon>Enterobacteriaceae</taxon>
        <taxon>Salmonella</taxon>
    </lineage>
</organism>
<proteinExistence type="predicted"/>
<dbReference type="Proteomes" id="UP000254633">
    <property type="component" value="Unassembled WGS sequence"/>
</dbReference>